<evidence type="ECO:0000256" key="3">
    <source>
        <dbReference type="ARBA" id="ARBA00023004"/>
    </source>
</evidence>
<sequence length="234" mass="26309">MGPVVRVAPNELSFNTSSSWHDIYGTRRGVKPFIKSLFYDGGNFASESLSIVSERDPKRHAEMRKYLGSAFSDRTLKAQEPLVADIVDRFVEKLGAAGQAKEGTDIVMWYNLTTFDIIGGLAFGQDFGGVESGTEHFWVSIVSKSLRLGAMADCFRRFPIPAMIGQKLFSGLIEKLLEDNRKHQRYTMDLVQRRLATKSEREDFLTKIIQAREVAAISDIQIAAHSSDFVYVFQ</sequence>
<keyword evidence="5" id="KW-1185">Reference proteome</keyword>
<dbReference type="PANTHER" id="PTHR24305:SF161">
    <property type="entry name" value="P450, PUTATIVE (EUROFUNG)-RELATED"/>
    <property type="match status" value="1"/>
</dbReference>
<dbReference type="EMBL" id="JAKNSF020000088">
    <property type="protein sequence ID" value="KAK7718123.1"/>
    <property type="molecule type" value="Genomic_DNA"/>
</dbReference>
<dbReference type="SUPFAM" id="SSF48264">
    <property type="entry name" value="Cytochrome P450"/>
    <property type="match status" value="1"/>
</dbReference>
<evidence type="ECO:0000256" key="2">
    <source>
        <dbReference type="ARBA" id="ARBA00022723"/>
    </source>
</evidence>
<reference evidence="4 5" key="1">
    <citation type="submission" date="2024-02" db="EMBL/GenBank/DDBJ databases">
        <title>De novo assembly and annotation of 12 fungi associated with fruit tree decline syndrome in Ontario, Canada.</title>
        <authorList>
            <person name="Sulman M."/>
            <person name="Ellouze W."/>
            <person name="Ilyukhin E."/>
        </authorList>
    </citation>
    <scope>NUCLEOTIDE SEQUENCE [LARGE SCALE GENOMIC DNA]</scope>
    <source>
        <strain evidence="4 5">M169</strain>
    </source>
</reference>
<evidence type="ECO:0000313" key="4">
    <source>
        <dbReference type="EMBL" id="KAK7718123.1"/>
    </source>
</evidence>
<evidence type="ECO:0008006" key="6">
    <source>
        <dbReference type="Google" id="ProtNLM"/>
    </source>
</evidence>
<keyword evidence="2" id="KW-0479">Metal-binding</keyword>
<dbReference type="InterPro" id="IPR050121">
    <property type="entry name" value="Cytochrome_P450_monoxygenase"/>
</dbReference>
<comment type="caution">
    <text evidence="4">The sequence shown here is derived from an EMBL/GenBank/DDBJ whole genome shotgun (WGS) entry which is preliminary data.</text>
</comment>
<dbReference type="Gene3D" id="1.10.630.10">
    <property type="entry name" value="Cytochrome P450"/>
    <property type="match status" value="1"/>
</dbReference>
<gene>
    <name evidence="4" type="ORF">SLS63_010508</name>
</gene>
<evidence type="ECO:0000313" key="5">
    <source>
        <dbReference type="Proteomes" id="UP001430848"/>
    </source>
</evidence>
<organism evidence="4 5">
    <name type="scientific">Diaporthe eres</name>
    <name type="common">Phomopsis oblonga</name>
    <dbReference type="NCBI Taxonomy" id="83184"/>
    <lineage>
        <taxon>Eukaryota</taxon>
        <taxon>Fungi</taxon>
        <taxon>Dikarya</taxon>
        <taxon>Ascomycota</taxon>
        <taxon>Pezizomycotina</taxon>
        <taxon>Sordariomycetes</taxon>
        <taxon>Sordariomycetidae</taxon>
        <taxon>Diaporthales</taxon>
        <taxon>Diaporthaceae</taxon>
        <taxon>Diaporthe</taxon>
        <taxon>Diaporthe eres species complex</taxon>
    </lineage>
</organism>
<keyword evidence="3" id="KW-0408">Iron</keyword>
<protein>
    <recommendedName>
        <fullName evidence="6">Benzoate 4-monooxygenase cytochrome P450</fullName>
    </recommendedName>
</protein>
<dbReference type="PANTHER" id="PTHR24305">
    <property type="entry name" value="CYTOCHROME P450"/>
    <property type="match status" value="1"/>
</dbReference>
<dbReference type="Proteomes" id="UP001430848">
    <property type="component" value="Unassembled WGS sequence"/>
</dbReference>
<proteinExistence type="predicted"/>
<dbReference type="InterPro" id="IPR001128">
    <property type="entry name" value="Cyt_P450"/>
</dbReference>
<dbReference type="Pfam" id="PF00067">
    <property type="entry name" value="p450"/>
    <property type="match status" value="1"/>
</dbReference>
<name>A0ABR1NWM1_DIAER</name>
<evidence type="ECO:0000256" key="1">
    <source>
        <dbReference type="ARBA" id="ARBA00022617"/>
    </source>
</evidence>
<keyword evidence="1" id="KW-0349">Heme</keyword>
<accession>A0ABR1NWM1</accession>
<dbReference type="InterPro" id="IPR036396">
    <property type="entry name" value="Cyt_P450_sf"/>
</dbReference>